<dbReference type="PhylomeDB" id="A7SS64"/>
<evidence type="ECO:0000256" key="1">
    <source>
        <dbReference type="ARBA" id="ARBA00022670"/>
    </source>
</evidence>
<dbReference type="InterPro" id="IPR001314">
    <property type="entry name" value="Peptidase_S1A"/>
</dbReference>
<proteinExistence type="predicted"/>
<sequence length="253" mass="27146">SRVINGVDATAHAWPWQISLRMMSKKGDDYHFCGGSLIDSEWVLTAAHCVAGIRNPRRYSVYVGAHELDGTTQVEEKISISKIYSHEKYSSSLLTSDVALIKLSKAVSLSKHVNTVCLPSGLSSDEAPAGSKCFITGWGRMVAGGSGANTLQQADLLVASHSDCQARMGYMLSVDKATMICAGSQGKGGCQGDSGGPFVCEEGGKWVLRGAVSWGHVNCLTDHYTVFARVNSFISWINAKKAGYKGEHGVHMR</sequence>
<keyword evidence="3 5" id="KW-0720">Serine protease</keyword>
<dbReference type="SMART" id="SM00020">
    <property type="entry name" value="Tryp_SPc"/>
    <property type="match status" value="1"/>
</dbReference>
<dbReference type="SUPFAM" id="SSF50494">
    <property type="entry name" value="Trypsin-like serine proteases"/>
    <property type="match status" value="1"/>
</dbReference>
<dbReference type="GO" id="GO:0004252">
    <property type="term" value="F:serine-type endopeptidase activity"/>
    <property type="evidence" value="ECO:0000318"/>
    <property type="project" value="GO_Central"/>
</dbReference>
<evidence type="ECO:0000256" key="5">
    <source>
        <dbReference type="RuleBase" id="RU363034"/>
    </source>
</evidence>
<dbReference type="FunFam" id="2.40.10.10:FF:000003">
    <property type="entry name" value="Transmembrane serine protease 3"/>
    <property type="match status" value="1"/>
</dbReference>
<dbReference type="Proteomes" id="UP000001593">
    <property type="component" value="Unassembled WGS sequence"/>
</dbReference>
<reference evidence="7 8" key="1">
    <citation type="journal article" date="2007" name="Science">
        <title>Sea anemone genome reveals ancestral eumetazoan gene repertoire and genomic organization.</title>
        <authorList>
            <person name="Putnam N.H."/>
            <person name="Srivastava M."/>
            <person name="Hellsten U."/>
            <person name="Dirks B."/>
            <person name="Chapman J."/>
            <person name="Salamov A."/>
            <person name="Terry A."/>
            <person name="Shapiro H."/>
            <person name="Lindquist E."/>
            <person name="Kapitonov V.V."/>
            <person name="Jurka J."/>
            <person name="Genikhovich G."/>
            <person name="Grigoriev I.V."/>
            <person name="Lucas S.M."/>
            <person name="Steele R.E."/>
            <person name="Finnerty J.R."/>
            <person name="Technau U."/>
            <person name="Martindale M.Q."/>
            <person name="Rokhsar D.S."/>
        </authorList>
    </citation>
    <scope>NUCLEOTIDE SEQUENCE [LARGE SCALE GENOMIC DNA]</scope>
    <source>
        <strain evidence="8">CH2 X CH6</strain>
    </source>
</reference>
<dbReference type="FunCoup" id="A7SS64">
    <property type="interactions" value="29"/>
</dbReference>
<dbReference type="InterPro" id="IPR001254">
    <property type="entry name" value="Trypsin_dom"/>
</dbReference>
<evidence type="ECO:0000256" key="2">
    <source>
        <dbReference type="ARBA" id="ARBA00022801"/>
    </source>
</evidence>
<dbReference type="InterPro" id="IPR033116">
    <property type="entry name" value="TRYPSIN_SER"/>
</dbReference>
<dbReference type="MEROPS" id="S01.155"/>
<dbReference type="PROSITE" id="PS00134">
    <property type="entry name" value="TRYPSIN_HIS"/>
    <property type="match status" value="1"/>
</dbReference>
<organism evidence="7 8">
    <name type="scientific">Nematostella vectensis</name>
    <name type="common">Starlet sea anemone</name>
    <dbReference type="NCBI Taxonomy" id="45351"/>
    <lineage>
        <taxon>Eukaryota</taxon>
        <taxon>Metazoa</taxon>
        <taxon>Cnidaria</taxon>
        <taxon>Anthozoa</taxon>
        <taxon>Hexacorallia</taxon>
        <taxon>Actiniaria</taxon>
        <taxon>Edwardsiidae</taxon>
        <taxon>Nematostella</taxon>
    </lineage>
</organism>
<evidence type="ECO:0000313" key="7">
    <source>
        <dbReference type="EMBL" id="EDO33459.1"/>
    </source>
</evidence>
<feature type="domain" description="Peptidase S1" evidence="6">
    <location>
        <begin position="3"/>
        <end position="242"/>
    </location>
</feature>
<keyword evidence="1 5" id="KW-0645">Protease</keyword>
<evidence type="ECO:0000259" key="6">
    <source>
        <dbReference type="PROSITE" id="PS50240"/>
    </source>
</evidence>
<dbReference type="Pfam" id="PF00089">
    <property type="entry name" value="Trypsin"/>
    <property type="match status" value="1"/>
</dbReference>
<dbReference type="HOGENOM" id="CLU_006842_7_6_1"/>
<keyword evidence="4" id="KW-1015">Disulfide bond</keyword>
<dbReference type="InterPro" id="IPR043504">
    <property type="entry name" value="Peptidase_S1_PA_chymotrypsin"/>
</dbReference>
<keyword evidence="2 5" id="KW-0378">Hydrolase</keyword>
<keyword evidence="8" id="KW-1185">Reference proteome</keyword>
<dbReference type="InterPro" id="IPR009003">
    <property type="entry name" value="Peptidase_S1_PA"/>
</dbReference>
<name>A7SS64_NEMVE</name>
<dbReference type="GO" id="GO:0006508">
    <property type="term" value="P:proteolysis"/>
    <property type="evidence" value="ECO:0000318"/>
    <property type="project" value="GO_Central"/>
</dbReference>
<dbReference type="KEGG" id="nve:5504681"/>
<dbReference type="PANTHER" id="PTHR24250">
    <property type="entry name" value="CHYMOTRYPSIN-RELATED"/>
    <property type="match status" value="1"/>
</dbReference>
<dbReference type="OrthoDB" id="5949941at2759"/>
<dbReference type="PROSITE" id="PS00135">
    <property type="entry name" value="TRYPSIN_SER"/>
    <property type="match status" value="1"/>
</dbReference>
<evidence type="ECO:0000256" key="4">
    <source>
        <dbReference type="ARBA" id="ARBA00023157"/>
    </source>
</evidence>
<dbReference type="CDD" id="cd00190">
    <property type="entry name" value="Tryp_SPc"/>
    <property type="match status" value="1"/>
</dbReference>
<dbReference type="PROSITE" id="PS50240">
    <property type="entry name" value="TRYPSIN_DOM"/>
    <property type="match status" value="1"/>
</dbReference>
<dbReference type="PRINTS" id="PR00722">
    <property type="entry name" value="CHYMOTRYPSIN"/>
</dbReference>
<evidence type="ECO:0000256" key="3">
    <source>
        <dbReference type="ARBA" id="ARBA00022825"/>
    </source>
</evidence>
<dbReference type="eggNOG" id="KOG3627">
    <property type="taxonomic scope" value="Eukaryota"/>
</dbReference>
<evidence type="ECO:0000313" key="8">
    <source>
        <dbReference type="Proteomes" id="UP000001593"/>
    </source>
</evidence>
<feature type="non-terminal residue" evidence="7">
    <location>
        <position position="1"/>
    </location>
</feature>
<protein>
    <recommendedName>
        <fullName evidence="6">Peptidase S1 domain-containing protein</fullName>
    </recommendedName>
</protein>
<dbReference type="Gene3D" id="2.40.10.10">
    <property type="entry name" value="Trypsin-like serine proteases"/>
    <property type="match status" value="1"/>
</dbReference>
<gene>
    <name evidence="7" type="ORF">NEMVEDRAFT_v1g129447</name>
</gene>
<dbReference type="InParanoid" id="A7SS64"/>
<dbReference type="AlphaFoldDB" id="A7SS64"/>
<dbReference type="STRING" id="45351.A7SS64"/>
<accession>A7SS64</accession>
<dbReference type="EMBL" id="DS469772">
    <property type="protein sequence ID" value="EDO33459.1"/>
    <property type="molecule type" value="Genomic_DNA"/>
</dbReference>
<dbReference type="InterPro" id="IPR018114">
    <property type="entry name" value="TRYPSIN_HIS"/>
</dbReference>
<dbReference type="PANTHER" id="PTHR24250:SF27">
    <property type="entry name" value="ELASTASE 2 LIKE"/>
    <property type="match status" value="1"/>
</dbReference>